<comment type="caution">
    <text evidence="1">The sequence shown here is derived from an EMBL/GenBank/DDBJ whole genome shotgun (WGS) entry which is preliminary data.</text>
</comment>
<sequence length="153" mass="16722">MTWHWVDPVAGAAKAAEVLEPGGRLAVFWNVFQPPSDLAKAFAAVYREVLPDRPMYHRVSASPLDAYLAFLGKAAEGMRESGAFDEPERWQFPWSRPYSRGEWIEQLRTGGDATQFDPSKFDELLTGIGAAVDAAGGSFQMGLTALALTATRS</sequence>
<organism evidence="1 2">
    <name type="scientific">Kribbella pittospori</name>
    <dbReference type="NCBI Taxonomy" id="722689"/>
    <lineage>
        <taxon>Bacteria</taxon>
        <taxon>Bacillati</taxon>
        <taxon>Actinomycetota</taxon>
        <taxon>Actinomycetes</taxon>
        <taxon>Propionibacteriales</taxon>
        <taxon>Kribbellaceae</taxon>
        <taxon>Kribbella</taxon>
    </lineage>
</organism>
<keyword evidence="2" id="KW-1185">Reference proteome</keyword>
<accession>A0A4R0KY59</accession>
<name>A0A4R0KY59_9ACTN</name>
<proteinExistence type="predicted"/>
<dbReference type="AlphaFoldDB" id="A0A4R0KY59"/>
<dbReference type="OrthoDB" id="9797252at2"/>
<evidence type="ECO:0000313" key="1">
    <source>
        <dbReference type="EMBL" id="TCC61105.1"/>
    </source>
</evidence>
<dbReference type="SUPFAM" id="SSF53335">
    <property type="entry name" value="S-adenosyl-L-methionine-dependent methyltransferases"/>
    <property type="match status" value="1"/>
</dbReference>
<reference evidence="1 2" key="1">
    <citation type="submission" date="2019-02" db="EMBL/GenBank/DDBJ databases">
        <title>Kribbella capetownensis sp. nov. and Kribbella speibonae sp. nov., isolated from soil.</title>
        <authorList>
            <person name="Curtis S.M."/>
            <person name="Norton I."/>
            <person name="Everest G.J."/>
            <person name="Meyers P.R."/>
        </authorList>
    </citation>
    <scope>NUCLEOTIDE SEQUENCE [LARGE SCALE GENOMIC DNA]</scope>
    <source>
        <strain evidence="1 2">NRRL B-24813</strain>
    </source>
</reference>
<dbReference type="RefSeq" id="WP_131357159.1">
    <property type="nucleotide sequence ID" value="NZ_SJKB01000005.1"/>
</dbReference>
<dbReference type="Proteomes" id="UP000291144">
    <property type="component" value="Unassembled WGS sequence"/>
</dbReference>
<dbReference type="EMBL" id="SJKB01000005">
    <property type="protein sequence ID" value="TCC61105.1"/>
    <property type="molecule type" value="Genomic_DNA"/>
</dbReference>
<evidence type="ECO:0008006" key="3">
    <source>
        <dbReference type="Google" id="ProtNLM"/>
    </source>
</evidence>
<evidence type="ECO:0000313" key="2">
    <source>
        <dbReference type="Proteomes" id="UP000291144"/>
    </source>
</evidence>
<dbReference type="InterPro" id="IPR029063">
    <property type="entry name" value="SAM-dependent_MTases_sf"/>
</dbReference>
<protein>
    <recommendedName>
        <fullName evidence="3">Methyltransferase domain-containing protein</fullName>
    </recommendedName>
</protein>
<gene>
    <name evidence="1" type="ORF">E0H73_17795</name>
</gene>